<dbReference type="SUPFAM" id="SSF52833">
    <property type="entry name" value="Thioredoxin-like"/>
    <property type="match status" value="1"/>
</dbReference>
<dbReference type="Proteomes" id="UP000476332">
    <property type="component" value="Unassembled WGS sequence"/>
</dbReference>
<accession>A0A6L9MM36</accession>
<reference evidence="1 2" key="1">
    <citation type="submission" date="2020-01" db="EMBL/GenBank/DDBJ databases">
        <title>Genomes of bacteria type strains.</title>
        <authorList>
            <person name="Chen J."/>
            <person name="Zhu S."/>
            <person name="Chen J."/>
        </authorList>
    </citation>
    <scope>NUCLEOTIDE SEQUENCE [LARGE SCALE GENOMIC DNA]</scope>
    <source>
        <strain evidence="1 2">KCTC 52919</strain>
    </source>
</reference>
<keyword evidence="2" id="KW-1185">Reference proteome</keyword>
<name>A0A6L9MM36_9HYPH</name>
<evidence type="ECO:0000313" key="2">
    <source>
        <dbReference type="Proteomes" id="UP000476332"/>
    </source>
</evidence>
<dbReference type="Gene3D" id="3.40.30.10">
    <property type="entry name" value="Glutaredoxin"/>
    <property type="match status" value="1"/>
</dbReference>
<evidence type="ECO:0000313" key="1">
    <source>
        <dbReference type="EMBL" id="NDV88568.1"/>
    </source>
</evidence>
<protein>
    <submittedName>
        <fullName evidence="1">Transcriptional regulator</fullName>
    </submittedName>
</protein>
<sequence length="112" mass="12141">MPGRAALAAELLVLERPGCIWCERFDAEIAPAYPATAAGRLAPLRRVDLTEPWPEDLADVAKERVTPTFVLVEDGQEIARMRGYPGDAFFWGLLDDMLAKLTGGADASDPAI</sequence>
<dbReference type="InterPro" id="IPR036249">
    <property type="entry name" value="Thioredoxin-like_sf"/>
</dbReference>
<dbReference type="EMBL" id="JAAAMJ010000017">
    <property type="protein sequence ID" value="NDV88568.1"/>
    <property type="molecule type" value="Genomic_DNA"/>
</dbReference>
<proteinExistence type="predicted"/>
<gene>
    <name evidence="1" type="ORF">GTW51_17845</name>
</gene>
<organism evidence="1 2">
    <name type="scientific">Aurantimonas aggregata</name>
    <dbReference type="NCBI Taxonomy" id="2047720"/>
    <lineage>
        <taxon>Bacteria</taxon>
        <taxon>Pseudomonadati</taxon>
        <taxon>Pseudomonadota</taxon>
        <taxon>Alphaproteobacteria</taxon>
        <taxon>Hyphomicrobiales</taxon>
        <taxon>Aurantimonadaceae</taxon>
        <taxon>Aurantimonas</taxon>
    </lineage>
</organism>
<dbReference type="AlphaFoldDB" id="A0A6L9MM36"/>
<comment type="caution">
    <text evidence="1">The sequence shown here is derived from an EMBL/GenBank/DDBJ whole genome shotgun (WGS) entry which is preliminary data.</text>
</comment>